<dbReference type="Proteomes" id="UP000558488">
    <property type="component" value="Unassembled WGS sequence"/>
</dbReference>
<evidence type="ECO:0000313" key="2">
    <source>
        <dbReference type="EMBL" id="KAF6366487.1"/>
    </source>
</evidence>
<accession>A0A7J7YWS6</accession>
<sequence length="122" mass="13241">MIFTIYSQVVKNIYIYILYNKSIICKSTERQNNQSWGGRGQDQRAGGSRPAKVHASGQRKGTAMGRLATSGGRGVIGRAGPVAWHPQIGLPSLSPAEGGHQRQRWGDSGRGRLLAIPCRKQA</sequence>
<comment type="caution">
    <text evidence="2">The sequence shown here is derived from an EMBL/GenBank/DDBJ whole genome shotgun (WGS) entry which is preliminary data.</text>
</comment>
<evidence type="ECO:0000256" key="1">
    <source>
        <dbReference type="SAM" id="MobiDB-lite"/>
    </source>
</evidence>
<protein>
    <submittedName>
        <fullName evidence="2">Uncharacterized protein</fullName>
    </submittedName>
</protein>
<name>A0A7J7YWS6_PIPKU</name>
<dbReference type="EMBL" id="JACAGB010000004">
    <property type="protein sequence ID" value="KAF6366487.1"/>
    <property type="molecule type" value="Genomic_DNA"/>
</dbReference>
<organism evidence="2 3">
    <name type="scientific">Pipistrellus kuhlii</name>
    <name type="common">Kuhl's pipistrelle</name>
    <dbReference type="NCBI Taxonomy" id="59472"/>
    <lineage>
        <taxon>Eukaryota</taxon>
        <taxon>Metazoa</taxon>
        <taxon>Chordata</taxon>
        <taxon>Craniata</taxon>
        <taxon>Vertebrata</taxon>
        <taxon>Euteleostomi</taxon>
        <taxon>Mammalia</taxon>
        <taxon>Eutheria</taxon>
        <taxon>Laurasiatheria</taxon>
        <taxon>Chiroptera</taxon>
        <taxon>Yangochiroptera</taxon>
        <taxon>Vespertilionidae</taxon>
        <taxon>Pipistrellus</taxon>
    </lineage>
</organism>
<evidence type="ECO:0000313" key="3">
    <source>
        <dbReference type="Proteomes" id="UP000558488"/>
    </source>
</evidence>
<keyword evidence="3" id="KW-1185">Reference proteome</keyword>
<gene>
    <name evidence="2" type="ORF">mPipKuh1_009899</name>
</gene>
<feature type="region of interest" description="Disordered" evidence="1">
    <location>
        <begin position="87"/>
        <end position="111"/>
    </location>
</feature>
<proteinExistence type="predicted"/>
<reference evidence="2 3" key="1">
    <citation type="journal article" date="2020" name="Nature">
        <title>Six reference-quality genomes reveal evolution of bat adaptations.</title>
        <authorList>
            <person name="Jebb D."/>
            <person name="Huang Z."/>
            <person name="Pippel M."/>
            <person name="Hughes G.M."/>
            <person name="Lavrichenko K."/>
            <person name="Devanna P."/>
            <person name="Winkler S."/>
            <person name="Jermiin L.S."/>
            <person name="Skirmuntt E.C."/>
            <person name="Katzourakis A."/>
            <person name="Burkitt-Gray L."/>
            <person name="Ray D.A."/>
            <person name="Sullivan K.A.M."/>
            <person name="Roscito J.G."/>
            <person name="Kirilenko B.M."/>
            <person name="Davalos L.M."/>
            <person name="Corthals A.P."/>
            <person name="Power M.L."/>
            <person name="Jones G."/>
            <person name="Ransome R.D."/>
            <person name="Dechmann D.K.N."/>
            <person name="Locatelli A.G."/>
            <person name="Puechmaille S.J."/>
            <person name="Fedrigo O."/>
            <person name="Jarvis E.D."/>
            <person name="Hiller M."/>
            <person name="Vernes S.C."/>
            <person name="Myers E.W."/>
            <person name="Teeling E.C."/>
        </authorList>
    </citation>
    <scope>NUCLEOTIDE SEQUENCE [LARGE SCALE GENOMIC DNA]</scope>
    <source>
        <strain evidence="2">MPipKuh1</strain>
        <tissue evidence="2">Flight muscle</tissue>
    </source>
</reference>
<feature type="region of interest" description="Disordered" evidence="1">
    <location>
        <begin position="30"/>
        <end position="73"/>
    </location>
</feature>
<dbReference type="AlphaFoldDB" id="A0A7J7YWS6"/>